<dbReference type="Proteomes" id="UP000076842">
    <property type="component" value="Unassembled WGS sequence"/>
</dbReference>
<keyword evidence="2" id="KW-1185">Reference proteome</keyword>
<dbReference type="InParanoid" id="A0A165HEV9"/>
<evidence type="ECO:0000313" key="2">
    <source>
        <dbReference type="Proteomes" id="UP000076842"/>
    </source>
</evidence>
<protein>
    <submittedName>
        <fullName evidence="1">Uncharacterized protein</fullName>
    </submittedName>
</protein>
<gene>
    <name evidence="1" type="ORF">CALCODRAFT_210886</name>
</gene>
<accession>A0A165HEV9</accession>
<sequence length="96" mass="10332">MMAAALQAGTRPPCVGCVVTAPPVLQQPSNRAFVLLLAAGRVTVTFCGCDSSKRHIILVFINELRPTPYPRRCATGTHVIRRRPHGIDFLSSTGSC</sequence>
<dbReference type="AlphaFoldDB" id="A0A165HEV9"/>
<dbReference type="EMBL" id="KV423943">
    <property type="protein sequence ID" value="KZT59205.1"/>
    <property type="molecule type" value="Genomic_DNA"/>
</dbReference>
<evidence type="ECO:0000313" key="1">
    <source>
        <dbReference type="EMBL" id="KZT59205.1"/>
    </source>
</evidence>
<organism evidence="1 2">
    <name type="scientific">Calocera cornea HHB12733</name>
    <dbReference type="NCBI Taxonomy" id="1353952"/>
    <lineage>
        <taxon>Eukaryota</taxon>
        <taxon>Fungi</taxon>
        <taxon>Dikarya</taxon>
        <taxon>Basidiomycota</taxon>
        <taxon>Agaricomycotina</taxon>
        <taxon>Dacrymycetes</taxon>
        <taxon>Dacrymycetales</taxon>
        <taxon>Dacrymycetaceae</taxon>
        <taxon>Calocera</taxon>
    </lineage>
</organism>
<name>A0A165HEV9_9BASI</name>
<reference evidence="1 2" key="1">
    <citation type="journal article" date="2016" name="Mol. Biol. Evol.">
        <title>Comparative Genomics of Early-Diverging Mushroom-Forming Fungi Provides Insights into the Origins of Lignocellulose Decay Capabilities.</title>
        <authorList>
            <person name="Nagy L.G."/>
            <person name="Riley R."/>
            <person name="Tritt A."/>
            <person name="Adam C."/>
            <person name="Daum C."/>
            <person name="Floudas D."/>
            <person name="Sun H."/>
            <person name="Yadav J.S."/>
            <person name="Pangilinan J."/>
            <person name="Larsson K.H."/>
            <person name="Matsuura K."/>
            <person name="Barry K."/>
            <person name="Labutti K."/>
            <person name="Kuo R."/>
            <person name="Ohm R.A."/>
            <person name="Bhattacharya S.S."/>
            <person name="Shirouzu T."/>
            <person name="Yoshinaga Y."/>
            <person name="Martin F.M."/>
            <person name="Grigoriev I.V."/>
            <person name="Hibbett D.S."/>
        </authorList>
    </citation>
    <scope>NUCLEOTIDE SEQUENCE [LARGE SCALE GENOMIC DNA]</scope>
    <source>
        <strain evidence="1 2">HHB12733</strain>
    </source>
</reference>
<proteinExistence type="predicted"/>